<dbReference type="PANTHER" id="PTHR43133">
    <property type="entry name" value="RNA POLYMERASE ECF-TYPE SIGMA FACTO"/>
    <property type="match status" value="1"/>
</dbReference>
<evidence type="ECO:0000259" key="6">
    <source>
        <dbReference type="Pfam" id="PF08281"/>
    </source>
</evidence>
<dbReference type="SUPFAM" id="SSF88659">
    <property type="entry name" value="Sigma3 and sigma4 domains of RNA polymerase sigma factors"/>
    <property type="match status" value="1"/>
</dbReference>
<organism evidence="7 8">
    <name type="scientific">Pontibacter mangrovi</name>
    <dbReference type="NCBI Taxonomy" id="2589816"/>
    <lineage>
        <taxon>Bacteria</taxon>
        <taxon>Pseudomonadati</taxon>
        <taxon>Bacteroidota</taxon>
        <taxon>Cytophagia</taxon>
        <taxon>Cytophagales</taxon>
        <taxon>Hymenobacteraceae</taxon>
        <taxon>Pontibacter</taxon>
    </lineage>
</organism>
<dbReference type="Gene3D" id="1.10.10.10">
    <property type="entry name" value="Winged helix-like DNA-binding domain superfamily/Winged helix DNA-binding domain"/>
    <property type="match status" value="1"/>
</dbReference>
<sequence length="161" mass="18684">MKDAFLALIAKHQGILHKLCRLYRDTSEDRQDLFQEIVYQLWKAFPQFRQEASITTWMYRVALNTALASFRKRVPTLRYTDTLPDTLSNYEATAEGQQEQLFGALKQLNDADKALISLFLEDMTYKEMALVLGISENNVGVRLNRIKSKLKLIVKKQNHES</sequence>
<evidence type="ECO:0000256" key="4">
    <source>
        <dbReference type="ARBA" id="ARBA00023163"/>
    </source>
</evidence>
<dbReference type="InterPro" id="IPR014284">
    <property type="entry name" value="RNA_pol_sigma-70_dom"/>
</dbReference>
<feature type="domain" description="RNA polymerase sigma-70 region 2" evidence="5">
    <location>
        <begin position="8"/>
        <end position="73"/>
    </location>
</feature>
<name>A0A501WF94_9BACT</name>
<dbReference type="NCBIfam" id="TIGR02937">
    <property type="entry name" value="sigma70-ECF"/>
    <property type="match status" value="1"/>
</dbReference>
<gene>
    <name evidence="7" type="ORF">FJM65_00445</name>
</gene>
<evidence type="ECO:0000259" key="5">
    <source>
        <dbReference type="Pfam" id="PF04542"/>
    </source>
</evidence>
<dbReference type="OrthoDB" id="9780326at2"/>
<dbReference type="GO" id="GO:0006352">
    <property type="term" value="P:DNA-templated transcription initiation"/>
    <property type="evidence" value="ECO:0007669"/>
    <property type="project" value="InterPro"/>
</dbReference>
<evidence type="ECO:0000313" key="7">
    <source>
        <dbReference type="EMBL" id="TPE45851.1"/>
    </source>
</evidence>
<dbReference type="EMBL" id="VFRQ01000001">
    <property type="protein sequence ID" value="TPE45851.1"/>
    <property type="molecule type" value="Genomic_DNA"/>
</dbReference>
<dbReference type="SUPFAM" id="SSF88946">
    <property type="entry name" value="Sigma2 domain of RNA polymerase sigma factors"/>
    <property type="match status" value="1"/>
</dbReference>
<feature type="domain" description="RNA polymerase sigma factor 70 region 4 type 2" evidence="6">
    <location>
        <begin position="100"/>
        <end position="150"/>
    </location>
</feature>
<dbReference type="InterPro" id="IPR013324">
    <property type="entry name" value="RNA_pol_sigma_r3/r4-like"/>
</dbReference>
<keyword evidence="4" id="KW-0804">Transcription</keyword>
<proteinExistence type="inferred from homology"/>
<comment type="caution">
    <text evidence="7">The sequence shown here is derived from an EMBL/GenBank/DDBJ whole genome shotgun (WGS) entry which is preliminary data.</text>
</comment>
<accession>A0A501WF94</accession>
<dbReference type="InterPro" id="IPR007627">
    <property type="entry name" value="RNA_pol_sigma70_r2"/>
</dbReference>
<evidence type="ECO:0000313" key="8">
    <source>
        <dbReference type="Proteomes" id="UP000316727"/>
    </source>
</evidence>
<evidence type="ECO:0000256" key="2">
    <source>
        <dbReference type="ARBA" id="ARBA00023015"/>
    </source>
</evidence>
<evidence type="ECO:0000256" key="3">
    <source>
        <dbReference type="ARBA" id="ARBA00023082"/>
    </source>
</evidence>
<keyword evidence="8" id="KW-1185">Reference proteome</keyword>
<dbReference type="Pfam" id="PF08281">
    <property type="entry name" value="Sigma70_r4_2"/>
    <property type="match status" value="1"/>
</dbReference>
<protein>
    <submittedName>
        <fullName evidence="7">Sigma-70 family RNA polymerase sigma factor</fullName>
    </submittedName>
</protein>
<dbReference type="CDD" id="cd06171">
    <property type="entry name" value="Sigma70_r4"/>
    <property type="match status" value="1"/>
</dbReference>
<dbReference type="Gene3D" id="1.10.1740.10">
    <property type="match status" value="1"/>
</dbReference>
<dbReference type="Proteomes" id="UP000316727">
    <property type="component" value="Unassembled WGS sequence"/>
</dbReference>
<dbReference type="InterPro" id="IPR036388">
    <property type="entry name" value="WH-like_DNA-bd_sf"/>
</dbReference>
<dbReference type="InterPro" id="IPR013249">
    <property type="entry name" value="RNA_pol_sigma70_r4_t2"/>
</dbReference>
<dbReference type="AlphaFoldDB" id="A0A501WF94"/>
<dbReference type="InterPro" id="IPR013325">
    <property type="entry name" value="RNA_pol_sigma_r2"/>
</dbReference>
<comment type="similarity">
    <text evidence="1">Belongs to the sigma-70 factor family. ECF subfamily.</text>
</comment>
<dbReference type="GO" id="GO:0003677">
    <property type="term" value="F:DNA binding"/>
    <property type="evidence" value="ECO:0007669"/>
    <property type="project" value="InterPro"/>
</dbReference>
<keyword evidence="2" id="KW-0805">Transcription regulation</keyword>
<dbReference type="InterPro" id="IPR039425">
    <property type="entry name" value="RNA_pol_sigma-70-like"/>
</dbReference>
<dbReference type="GO" id="GO:0016987">
    <property type="term" value="F:sigma factor activity"/>
    <property type="evidence" value="ECO:0007669"/>
    <property type="project" value="UniProtKB-KW"/>
</dbReference>
<reference evidence="7 8" key="1">
    <citation type="submission" date="2019-06" db="EMBL/GenBank/DDBJ databases">
        <title>A novel bacterium of genus Pontibacter, isolated from marine sediment.</title>
        <authorList>
            <person name="Huang H."/>
            <person name="Mo K."/>
            <person name="Hu Y."/>
        </authorList>
    </citation>
    <scope>NUCLEOTIDE SEQUENCE [LARGE SCALE GENOMIC DNA]</scope>
    <source>
        <strain evidence="7 8">HB172049</strain>
    </source>
</reference>
<keyword evidence="3" id="KW-0731">Sigma factor</keyword>
<dbReference type="RefSeq" id="WP_140618232.1">
    <property type="nucleotide sequence ID" value="NZ_VFRQ01000001.1"/>
</dbReference>
<dbReference type="Pfam" id="PF04542">
    <property type="entry name" value="Sigma70_r2"/>
    <property type="match status" value="1"/>
</dbReference>
<dbReference type="PANTHER" id="PTHR43133:SF45">
    <property type="entry name" value="RNA POLYMERASE ECF-TYPE SIGMA FACTOR"/>
    <property type="match status" value="1"/>
</dbReference>
<evidence type="ECO:0000256" key="1">
    <source>
        <dbReference type="ARBA" id="ARBA00010641"/>
    </source>
</evidence>